<accession>A0A9P6H103</accession>
<evidence type="ECO:0000313" key="2">
    <source>
        <dbReference type="EMBL" id="KAF9763056.1"/>
    </source>
</evidence>
<proteinExistence type="predicted"/>
<comment type="caution">
    <text evidence="2">The sequence shown here is derived from an EMBL/GenBank/DDBJ whole genome shotgun (WGS) entry which is preliminary data.</text>
</comment>
<keyword evidence="1" id="KW-0732">Signal</keyword>
<feature type="signal peptide" evidence="1">
    <location>
        <begin position="1"/>
        <end position="19"/>
    </location>
</feature>
<organism evidence="2 3">
    <name type="scientific">Nosema granulosis</name>
    <dbReference type="NCBI Taxonomy" id="83296"/>
    <lineage>
        <taxon>Eukaryota</taxon>
        <taxon>Fungi</taxon>
        <taxon>Fungi incertae sedis</taxon>
        <taxon>Microsporidia</taxon>
        <taxon>Nosematidae</taxon>
        <taxon>Nosema</taxon>
    </lineage>
</organism>
<reference evidence="2 3" key="1">
    <citation type="journal article" date="2020" name="Genome Biol. Evol.">
        <title>Comparative genomics of strictly vertically transmitted, feminizing microsporidia endosymbionts of amphipod crustaceans.</title>
        <authorList>
            <person name="Cormier A."/>
            <person name="Chebbi M.A."/>
            <person name="Giraud I."/>
            <person name="Wattier R."/>
            <person name="Teixeira M."/>
            <person name="Gilbert C."/>
            <person name="Rigaud T."/>
            <person name="Cordaux R."/>
        </authorList>
    </citation>
    <scope>NUCLEOTIDE SEQUENCE [LARGE SCALE GENOMIC DNA]</scope>
    <source>
        <strain evidence="2 3">Ou3-Ou53</strain>
    </source>
</reference>
<dbReference type="Proteomes" id="UP000740883">
    <property type="component" value="Unassembled WGS sequence"/>
</dbReference>
<keyword evidence="3" id="KW-1185">Reference proteome</keyword>
<sequence length="366" mass="43467">MRIVFKLCFFMCRVLSVPAHKIYMSAVYEETLSRDRKVFLYKNDNLKLADIKLPKSLVDYKVDADDFTIDKELDQIQAMFKYETLNEFKSSTKYSSTGLYTMEQEFDLDYNTAIAKYLILFEFEFLEGNDKKFKLKKRVKRAELLVEEVQVLYENNEITCNIANERSQRFMNLFKFMFVEKYELVSECISEYLTFSYIRNYPEKKMIEYLDKKLLCIELENGGPVDSRKEEENVKLVYSVFINARKWYKRKINSAFNEMLYLRNTRETPVIMYHCVCIDVEFATTNHRGTKIVDLKDLEIHCFDLAGVERNFNYECFFVFGNKICLKIIPLCRSKTCFVSIISEDEVILKVPVKQFLDEYLASANK</sequence>
<evidence type="ECO:0000313" key="3">
    <source>
        <dbReference type="Proteomes" id="UP000740883"/>
    </source>
</evidence>
<gene>
    <name evidence="2" type="ORF">NGRA_1548</name>
</gene>
<evidence type="ECO:0000256" key="1">
    <source>
        <dbReference type="SAM" id="SignalP"/>
    </source>
</evidence>
<dbReference type="EMBL" id="SBJO01000106">
    <property type="protein sequence ID" value="KAF9763056.1"/>
    <property type="molecule type" value="Genomic_DNA"/>
</dbReference>
<protein>
    <submittedName>
        <fullName evidence="2">Uncharacterized protein</fullName>
    </submittedName>
</protein>
<feature type="chain" id="PRO_5040272007" evidence="1">
    <location>
        <begin position="20"/>
        <end position="366"/>
    </location>
</feature>
<dbReference type="AlphaFoldDB" id="A0A9P6H103"/>
<name>A0A9P6H103_9MICR</name>